<evidence type="ECO:0000256" key="1">
    <source>
        <dbReference type="ARBA" id="ARBA00004772"/>
    </source>
</evidence>
<dbReference type="CDD" id="cd06578">
    <property type="entry name" value="HemD"/>
    <property type="match status" value="1"/>
</dbReference>
<comment type="function">
    <text evidence="6 9">Catalyzes cyclization of the linear tetrapyrrole, hydroxymethylbilane, to the macrocyclic uroporphyrinogen III.</text>
</comment>
<organism evidence="11 12">
    <name type="scientific">Ezakiella coagulans</name>
    <dbReference type="NCBI Taxonomy" id="46507"/>
    <lineage>
        <taxon>Bacteria</taxon>
        <taxon>Bacillati</taxon>
        <taxon>Bacillota</taxon>
        <taxon>Tissierellia</taxon>
        <taxon>Ezakiella</taxon>
    </lineage>
</organism>
<dbReference type="Proteomes" id="UP000245793">
    <property type="component" value="Unassembled WGS sequence"/>
</dbReference>
<dbReference type="PANTHER" id="PTHR38042:SF1">
    <property type="entry name" value="UROPORPHYRINOGEN-III SYNTHASE, CHLOROPLASTIC"/>
    <property type="match status" value="1"/>
</dbReference>
<dbReference type="RefSeq" id="WP_116479776.1">
    <property type="nucleotide sequence ID" value="NZ_QEKV01000002.1"/>
</dbReference>
<dbReference type="GO" id="GO:0006782">
    <property type="term" value="P:protoporphyrinogen IX biosynthetic process"/>
    <property type="evidence" value="ECO:0007669"/>
    <property type="project" value="UniProtKB-UniRule"/>
</dbReference>
<evidence type="ECO:0000313" key="11">
    <source>
        <dbReference type="EMBL" id="PVY95332.1"/>
    </source>
</evidence>
<dbReference type="AlphaFoldDB" id="A0A2U1E651"/>
<dbReference type="PANTHER" id="PTHR38042">
    <property type="entry name" value="UROPORPHYRINOGEN-III SYNTHASE, CHLOROPLASTIC"/>
    <property type="match status" value="1"/>
</dbReference>
<dbReference type="EMBL" id="QEKV01000002">
    <property type="protein sequence ID" value="PVY95332.1"/>
    <property type="molecule type" value="Genomic_DNA"/>
</dbReference>
<sequence>MQLENSSKRKFVVTRNREKSSRLASGLRKLGVEVFEIPTIEIVPINEAELKKCVEDFSFTHLVFHSQNAIKIFMDEFLKKQDLSELKNVKIYVVGKATKEAIEKYGLGCVAPKEKFTGDELVKIIKEDGFKERKIFLPHSRLTRKELLKEYNTLGEFHNIPIYDSVIPKEIEELPEDFTDIIFTATSTFKNFIKMYGKESLSGKKIFSIGPITTDSIRECGLNVYKESEYSTIDSIIDCVEEDLKNENEKNKK</sequence>
<evidence type="ECO:0000256" key="4">
    <source>
        <dbReference type="ARBA" id="ARBA00023239"/>
    </source>
</evidence>
<dbReference type="InterPro" id="IPR003754">
    <property type="entry name" value="4pyrrol_synth_uPrphyn_synth"/>
</dbReference>
<evidence type="ECO:0000256" key="3">
    <source>
        <dbReference type="ARBA" id="ARBA00013109"/>
    </source>
</evidence>
<comment type="caution">
    <text evidence="11">The sequence shown here is derived from an EMBL/GenBank/DDBJ whole genome shotgun (WGS) entry which is preliminary data.</text>
</comment>
<dbReference type="UniPathway" id="UPA00251">
    <property type="reaction ID" value="UER00320"/>
</dbReference>
<proteinExistence type="inferred from homology"/>
<evidence type="ECO:0000313" key="12">
    <source>
        <dbReference type="Proteomes" id="UP000245793"/>
    </source>
</evidence>
<keyword evidence="5 9" id="KW-0627">Porphyrin biosynthesis</keyword>
<dbReference type="SUPFAM" id="SSF69618">
    <property type="entry name" value="HemD-like"/>
    <property type="match status" value="1"/>
</dbReference>
<dbReference type="EC" id="4.2.1.75" evidence="3 9"/>
<evidence type="ECO:0000256" key="6">
    <source>
        <dbReference type="ARBA" id="ARBA00037589"/>
    </source>
</evidence>
<dbReference type="InterPro" id="IPR039793">
    <property type="entry name" value="UROS/Hem4"/>
</dbReference>
<evidence type="ECO:0000256" key="8">
    <source>
        <dbReference type="ARBA" id="ARBA00048617"/>
    </source>
</evidence>
<comment type="similarity">
    <text evidence="2 9">Belongs to the uroporphyrinogen-III synthase family.</text>
</comment>
<evidence type="ECO:0000259" key="10">
    <source>
        <dbReference type="Pfam" id="PF02602"/>
    </source>
</evidence>
<evidence type="ECO:0000256" key="2">
    <source>
        <dbReference type="ARBA" id="ARBA00008133"/>
    </source>
</evidence>
<keyword evidence="4 9" id="KW-0456">Lyase</keyword>
<protein>
    <recommendedName>
        <fullName evidence="7 9">Uroporphyrinogen-III synthase</fullName>
        <ecNumber evidence="3 9">4.2.1.75</ecNumber>
    </recommendedName>
</protein>
<dbReference type="Pfam" id="PF02602">
    <property type="entry name" value="HEM4"/>
    <property type="match status" value="1"/>
</dbReference>
<evidence type="ECO:0000256" key="9">
    <source>
        <dbReference type="RuleBase" id="RU366031"/>
    </source>
</evidence>
<reference evidence="11 12" key="1">
    <citation type="submission" date="2018-04" db="EMBL/GenBank/DDBJ databases">
        <title>Genomic Encyclopedia of Type Strains, Phase IV (KMG-IV): sequencing the most valuable type-strain genomes for metagenomic binning, comparative biology and taxonomic classification.</title>
        <authorList>
            <person name="Goeker M."/>
        </authorList>
    </citation>
    <scope>NUCLEOTIDE SEQUENCE [LARGE SCALE GENOMIC DNA]</scope>
    <source>
        <strain evidence="11 12">DSM 20705</strain>
    </source>
</reference>
<evidence type="ECO:0000256" key="7">
    <source>
        <dbReference type="ARBA" id="ARBA00040167"/>
    </source>
</evidence>
<accession>A0A2U1E651</accession>
<dbReference type="GO" id="GO:0004852">
    <property type="term" value="F:uroporphyrinogen-III synthase activity"/>
    <property type="evidence" value="ECO:0007669"/>
    <property type="project" value="UniProtKB-UniRule"/>
</dbReference>
<dbReference type="Gene3D" id="3.40.50.10090">
    <property type="match status" value="2"/>
</dbReference>
<comment type="pathway">
    <text evidence="1 9">Porphyrin-containing compound metabolism; protoporphyrin-IX biosynthesis; coproporphyrinogen-III from 5-aminolevulinate: step 3/4.</text>
</comment>
<dbReference type="InterPro" id="IPR036108">
    <property type="entry name" value="4pyrrol_syn_uPrphyn_synt_sf"/>
</dbReference>
<evidence type="ECO:0000256" key="5">
    <source>
        <dbReference type="ARBA" id="ARBA00023244"/>
    </source>
</evidence>
<feature type="domain" description="Tetrapyrrole biosynthesis uroporphyrinogen III synthase" evidence="10">
    <location>
        <begin position="22"/>
        <end position="237"/>
    </location>
</feature>
<name>A0A2U1E651_9FIRM</name>
<comment type="catalytic activity">
    <reaction evidence="8 9">
        <text>hydroxymethylbilane = uroporphyrinogen III + H2O</text>
        <dbReference type="Rhea" id="RHEA:18965"/>
        <dbReference type="ChEBI" id="CHEBI:15377"/>
        <dbReference type="ChEBI" id="CHEBI:57308"/>
        <dbReference type="ChEBI" id="CHEBI:57845"/>
        <dbReference type="EC" id="4.2.1.75"/>
    </reaction>
</comment>
<gene>
    <name evidence="11" type="ORF">C7381_102222</name>
</gene>
<dbReference type="GO" id="GO:0006780">
    <property type="term" value="P:uroporphyrinogen III biosynthetic process"/>
    <property type="evidence" value="ECO:0007669"/>
    <property type="project" value="UniProtKB-UniRule"/>
</dbReference>
<keyword evidence="12" id="KW-1185">Reference proteome</keyword>